<organism evidence="1 2">
    <name type="scientific">Candidatus Phocaeicola faecigallinarum</name>
    <dbReference type="NCBI Taxonomy" id="2838732"/>
    <lineage>
        <taxon>Bacteria</taxon>
        <taxon>Pseudomonadati</taxon>
        <taxon>Bacteroidota</taxon>
        <taxon>Bacteroidia</taxon>
        <taxon>Bacteroidales</taxon>
        <taxon>Bacteroidaceae</taxon>
        <taxon>Phocaeicola</taxon>
    </lineage>
</organism>
<gene>
    <name evidence="1" type="ORF">H9777_10355</name>
</gene>
<dbReference type="CDD" id="cd13120">
    <property type="entry name" value="BF2867_like_N"/>
    <property type="match status" value="1"/>
</dbReference>
<dbReference type="InterPro" id="IPR042278">
    <property type="entry name" value="Mfa-like_1_N"/>
</dbReference>
<dbReference type="Gene3D" id="2.60.40.2620">
    <property type="entry name" value="Fimbrillin-like"/>
    <property type="match status" value="1"/>
</dbReference>
<dbReference type="Pfam" id="PF13149">
    <property type="entry name" value="Mfa_like_1"/>
    <property type="match status" value="1"/>
</dbReference>
<reference evidence="1" key="2">
    <citation type="submission" date="2021-04" db="EMBL/GenBank/DDBJ databases">
        <authorList>
            <person name="Gilroy R."/>
        </authorList>
    </citation>
    <scope>NUCLEOTIDE SEQUENCE</scope>
    <source>
        <strain evidence="1">G4-2901</strain>
    </source>
</reference>
<protein>
    <submittedName>
        <fullName evidence="1">Fimbrillin family protein</fullName>
    </submittedName>
</protein>
<reference evidence="1" key="1">
    <citation type="journal article" date="2021" name="PeerJ">
        <title>Extensive microbial diversity within the chicken gut microbiome revealed by metagenomics and culture.</title>
        <authorList>
            <person name="Gilroy R."/>
            <person name="Ravi A."/>
            <person name="Getino M."/>
            <person name="Pursley I."/>
            <person name="Horton D.L."/>
            <person name="Alikhan N.F."/>
            <person name="Baker D."/>
            <person name="Gharbi K."/>
            <person name="Hall N."/>
            <person name="Watson M."/>
            <person name="Adriaenssens E.M."/>
            <person name="Foster-Nyarko E."/>
            <person name="Jarju S."/>
            <person name="Secka A."/>
            <person name="Antonio M."/>
            <person name="Oren A."/>
            <person name="Chaudhuri R.R."/>
            <person name="La Ragione R."/>
            <person name="Hildebrand F."/>
            <person name="Pallen M.J."/>
        </authorList>
    </citation>
    <scope>NUCLEOTIDE SEQUENCE</scope>
    <source>
        <strain evidence="1">G4-2901</strain>
    </source>
</reference>
<proteinExistence type="predicted"/>
<sequence length="313" mass="34442">MKAFDYLLGFSIFLAACSNETLSLNEDLSVKLFVEVGSNQNQQQKSRTVTDADGHVTFSTNDKVGMFIQNQENPVLWTYDGASWNPEKTIVWENRADDFDFQAYYPCEETAQVTRTSVPMPDLSVQTGKLGDIGSKDFLVGKCTTSYSDYNGVVSFSGTNAFKHVYSLLHINIVNDEAEQSFKMVGCSFLGEGIVTPHVYSFDSASEGMKKSGEDEKSILEIADLSSLTESAITVLLNPVSLEIPLSFTLNYTNGGEGYEYEASVDIGKEFLAGSFSKITLRLVDGKLTMTGNEVEDWNVITLDEIVITGTPK</sequence>
<dbReference type="InterPro" id="IPR025049">
    <property type="entry name" value="Mfa-like_1"/>
</dbReference>
<dbReference type="PROSITE" id="PS51257">
    <property type="entry name" value="PROKAR_LIPOPROTEIN"/>
    <property type="match status" value="1"/>
</dbReference>
<name>A0A948TD14_9BACT</name>
<dbReference type="AlphaFoldDB" id="A0A948TD14"/>
<accession>A0A948TD14</accession>
<comment type="caution">
    <text evidence="1">The sequence shown here is derived from an EMBL/GenBank/DDBJ whole genome shotgun (WGS) entry which is preliminary data.</text>
</comment>
<evidence type="ECO:0000313" key="2">
    <source>
        <dbReference type="Proteomes" id="UP000783796"/>
    </source>
</evidence>
<dbReference type="Proteomes" id="UP000783796">
    <property type="component" value="Unassembled WGS sequence"/>
</dbReference>
<dbReference type="EMBL" id="JAHLFW010000086">
    <property type="protein sequence ID" value="MBU3838689.1"/>
    <property type="molecule type" value="Genomic_DNA"/>
</dbReference>
<evidence type="ECO:0000313" key="1">
    <source>
        <dbReference type="EMBL" id="MBU3838689.1"/>
    </source>
</evidence>